<proteinExistence type="predicted"/>
<dbReference type="InterPro" id="IPR043003">
    <property type="entry name" value="FANCL_d3_sf"/>
</dbReference>
<reference evidence="4 5" key="1">
    <citation type="journal article" date="2016" name="Sci. Rep.">
        <title>The genome sequence of the outbreeding globe artichoke constructed de novo incorporating a phase-aware low-pass sequencing strategy of F1 progeny.</title>
        <authorList>
            <person name="Scaglione D."/>
            <person name="Reyes-Chin-Wo S."/>
            <person name="Acquadro A."/>
            <person name="Froenicke L."/>
            <person name="Portis E."/>
            <person name="Beitel C."/>
            <person name="Tirone M."/>
            <person name="Mauro R."/>
            <person name="Lo Monaco A."/>
            <person name="Mauromicale G."/>
            <person name="Faccioli P."/>
            <person name="Cattivelli L."/>
            <person name="Rieseberg L."/>
            <person name="Michelmore R."/>
            <person name="Lanteri S."/>
        </authorList>
    </citation>
    <scope>NUCLEOTIDE SEQUENCE [LARGE SCALE GENOMIC DNA]</scope>
    <source>
        <strain evidence="4">2C</strain>
    </source>
</reference>
<dbReference type="EMBL" id="LEKV01001079">
    <property type="protein sequence ID" value="KVI08909.1"/>
    <property type="molecule type" value="Genomic_DNA"/>
</dbReference>
<dbReference type="InterPro" id="IPR016135">
    <property type="entry name" value="UBQ-conjugating_enzyme/RWD"/>
</dbReference>
<dbReference type="Gramene" id="KVI08909">
    <property type="protein sequence ID" value="KVI08909"/>
    <property type="gene ID" value="Ccrd_012712"/>
</dbReference>
<dbReference type="Gene3D" id="3.30.40.10">
    <property type="entry name" value="Zinc/RING finger domain, C3HC4 (zinc finger)"/>
    <property type="match status" value="1"/>
</dbReference>
<dbReference type="Pfam" id="PF11793">
    <property type="entry name" value="FANCL_C"/>
    <property type="match status" value="1"/>
</dbReference>
<feature type="domain" description="FANCL C-terminal" evidence="1">
    <location>
        <begin position="359"/>
        <end position="435"/>
    </location>
</feature>
<gene>
    <name evidence="4" type="ORF">Ccrd_012712</name>
</gene>
<feature type="domain" description="FANCL UBC-like" evidence="3">
    <location>
        <begin position="255"/>
        <end position="350"/>
    </location>
</feature>
<dbReference type="Gene3D" id="3.10.110.10">
    <property type="entry name" value="Ubiquitin Conjugating Enzyme"/>
    <property type="match status" value="1"/>
</dbReference>
<evidence type="ECO:0000259" key="1">
    <source>
        <dbReference type="Pfam" id="PF11793"/>
    </source>
</evidence>
<evidence type="ECO:0000313" key="5">
    <source>
        <dbReference type="Proteomes" id="UP000243975"/>
    </source>
</evidence>
<dbReference type="STRING" id="59895.A0A103YGZ0"/>
<dbReference type="GO" id="GO:0006513">
    <property type="term" value="P:protein monoubiquitination"/>
    <property type="evidence" value="ECO:0007669"/>
    <property type="project" value="TreeGrafter"/>
</dbReference>
<protein>
    <submittedName>
        <fullName evidence="4">E3 ubiquitin-protein ligase FANCL</fullName>
    </submittedName>
</protein>
<dbReference type="PANTHER" id="PTHR13206:SF0">
    <property type="entry name" value="E3 UBIQUITIN-PROTEIN LIGASE FANCL"/>
    <property type="match status" value="1"/>
</dbReference>
<keyword evidence="5" id="KW-1185">Reference proteome</keyword>
<name>A0A103YGZ0_CYNCS</name>
<evidence type="ECO:0000313" key="4">
    <source>
        <dbReference type="EMBL" id="KVI08909.1"/>
    </source>
</evidence>
<dbReference type="CDD" id="cd16490">
    <property type="entry name" value="RING-CH-C4HC3_FANCL"/>
    <property type="match status" value="1"/>
</dbReference>
<organism evidence="4 5">
    <name type="scientific">Cynara cardunculus var. scolymus</name>
    <name type="common">Globe artichoke</name>
    <name type="synonym">Cynara scolymus</name>
    <dbReference type="NCBI Taxonomy" id="59895"/>
    <lineage>
        <taxon>Eukaryota</taxon>
        <taxon>Viridiplantae</taxon>
        <taxon>Streptophyta</taxon>
        <taxon>Embryophyta</taxon>
        <taxon>Tracheophyta</taxon>
        <taxon>Spermatophyta</taxon>
        <taxon>Magnoliopsida</taxon>
        <taxon>eudicotyledons</taxon>
        <taxon>Gunneridae</taxon>
        <taxon>Pentapetalae</taxon>
        <taxon>asterids</taxon>
        <taxon>campanulids</taxon>
        <taxon>Asterales</taxon>
        <taxon>Asteraceae</taxon>
        <taxon>Carduoideae</taxon>
        <taxon>Cardueae</taxon>
        <taxon>Carduinae</taxon>
        <taxon>Cynara</taxon>
    </lineage>
</organism>
<dbReference type="GO" id="GO:0010705">
    <property type="term" value="P:meiotic DNA double-strand break processing involved in reciprocal meiotic recombination"/>
    <property type="evidence" value="ECO:0007669"/>
    <property type="project" value="EnsemblPlants"/>
</dbReference>
<dbReference type="Pfam" id="PF18890">
    <property type="entry name" value="FANCL_d2"/>
    <property type="match status" value="1"/>
</dbReference>
<evidence type="ECO:0000259" key="3">
    <source>
        <dbReference type="Pfam" id="PF18891"/>
    </source>
</evidence>
<dbReference type="Pfam" id="PF18891">
    <property type="entry name" value="FANCL_d3"/>
    <property type="match status" value="1"/>
</dbReference>
<dbReference type="AlphaFoldDB" id="A0A103YGZ0"/>
<dbReference type="GO" id="GO:0043240">
    <property type="term" value="C:Fanconi anaemia nuclear complex"/>
    <property type="evidence" value="ECO:0007669"/>
    <property type="project" value="InterPro"/>
</dbReference>
<dbReference type="InterPro" id="IPR026850">
    <property type="entry name" value="FANCL_C"/>
</dbReference>
<dbReference type="SUPFAM" id="SSF57850">
    <property type="entry name" value="RING/U-box"/>
    <property type="match status" value="1"/>
</dbReference>
<dbReference type="InterPro" id="IPR013083">
    <property type="entry name" value="Znf_RING/FYVE/PHD"/>
</dbReference>
<dbReference type="Gene3D" id="3.10.110.20">
    <property type="entry name" value="RWD domain-like"/>
    <property type="match status" value="1"/>
</dbReference>
<dbReference type="GO" id="GO:0036297">
    <property type="term" value="P:interstrand cross-link repair"/>
    <property type="evidence" value="ECO:0007669"/>
    <property type="project" value="InterPro"/>
</dbReference>
<dbReference type="InterPro" id="IPR026848">
    <property type="entry name" value="Fancl"/>
</dbReference>
<feature type="domain" description="FANCL UBC-like" evidence="2">
    <location>
        <begin position="192"/>
        <end position="253"/>
    </location>
</feature>
<sequence length="439" mass="50652">MWTPEMVVSGRPMISQEALEGIRWIRHISERWGEKGADRASFNEFLPTNQVSFQRVRINSISCKLAYEKAGRILIGSEEYFARFQIIQKNPYTTPINAFLHLEVAATSELWSRRLPIEFTCPISTFHHMHRICSSFHLIVYAGMNISEIEEIGWEHLVKLAEDLSFVTFRVHLDMIQGLHLVSTLNYTQDFFFLTASDKKERVHVLEVLLNKSYPNCPPSVSADVPYIFNLEWSTNSRLMDVVKQFRQHLEKLQQFWSTLEDIDQSLWVSDSAQLHRATPFRHINIGNDCSVILLIHASNPRSLPECHFMGSDEKVILLRDKWRRNCKRWMKDKLFTENLANLLEVHLPGPPGVEKNDQQIECGICYSKFLPIDDELGAESGGKTDYTCENSTCSKAFHSVCLRDWLRSITTTRQSFDVLFGSCPYCSEPVAVKIGPRM</sequence>
<dbReference type="CDD" id="cd23832">
    <property type="entry name" value="DRWD-C_FANCL"/>
    <property type="match status" value="1"/>
</dbReference>
<dbReference type="PANTHER" id="PTHR13206">
    <property type="entry name" value="UBIQUITIN LIGASE PROTEIN PHF9 FANCONI ANEMIA GROUP L PROTEIN"/>
    <property type="match status" value="1"/>
</dbReference>
<dbReference type="GO" id="GO:0061630">
    <property type="term" value="F:ubiquitin protein ligase activity"/>
    <property type="evidence" value="ECO:0007669"/>
    <property type="project" value="TreeGrafter"/>
</dbReference>
<dbReference type="CDD" id="cd23831">
    <property type="entry name" value="DRWD-N_FANCL"/>
    <property type="match status" value="1"/>
</dbReference>
<dbReference type="SMART" id="SM01197">
    <property type="entry name" value="FANCL_C"/>
    <property type="match status" value="1"/>
</dbReference>
<evidence type="ECO:0000259" key="2">
    <source>
        <dbReference type="Pfam" id="PF18890"/>
    </source>
</evidence>
<accession>A0A103YGZ0</accession>
<comment type="caution">
    <text evidence="4">The sequence shown here is derived from an EMBL/GenBank/DDBJ whole genome shotgun (WGS) entry which is preliminary data.</text>
</comment>
<dbReference type="InterPro" id="IPR044037">
    <property type="entry name" value="FANCL_d3"/>
</dbReference>
<dbReference type="InterPro" id="IPR043898">
    <property type="entry name" value="FANCL_d2"/>
</dbReference>
<dbReference type="Proteomes" id="UP000243975">
    <property type="component" value="Unassembled WGS sequence"/>
</dbReference>